<dbReference type="EMBL" id="JPEP01000002">
    <property type="protein sequence ID" value="KEY18039.1"/>
    <property type="molecule type" value="Genomic_DNA"/>
</dbReference>
<proteinExistence type="predicted"/>
<protein>
    <submittedName>
        <fullName evidence="3">Uncharacterized protein</fullName>
    </submittedName>
</protein>
<organism evidence="3 5">
    <name type="scientific">Kaistella antarctica</name>
    <dbReference type="NCBI Taxonomy" id="266748"/>
    <lineage>
        <taxon>Bacteria</taxon>
        <taxon>Pseudomonadati</taxon>
        <taxon>Bacteroidota</taxon>
        <taxon>Flavobacteriia</taxon>
        <taxon>Flavobacteriales</taxon>
        <taxon>Weeksellaceae</taxon>
        <taxon>Chryseobacterium group</taxon>
        <taxon>Kaistella</taxon>
    </lineage>
</organism>
<gene>
    <name evidence="2" type="ORF">HY04_05805</name>
    <name evidence="3" type="ORF">NCTC13489_02175</name>
</gene>
<keyword evidence="1" id="KW-0175">Coiled coil</keyword>
<keyword evidence="4" id="KW-1185">Reference proteome</keyword>
<reference evidence="2 4" key="1">
    <citation type="submission" date="2014-07" db="EMBL/GenBank/DDBJ databases">
        <authorList>
            <person name="Pisani N.G."/>
            <person name="Newman J.D."/>
        </authorList>
    </citation>
    <scope>NUCLEOTIDE SEQUENCE [LARGE SCALE GENOMIC DNA]</scope>
    <source>
        <strain evidence="2 4">LMG 24720</strain>
    </source>
</reference>
<evidence type="ECO:0000313" key="2">
    <source>
        <dbReference type="EMBL" id="KEY18039.1"/>
    </source>
</evidence>
<dbReference type="Proteomes" id="UP000028349">
    <property type="component" value="Unassembled WGS sequence"/>
</dbReference>
<dbReference type="AlphaFoldDB" id="A0A448NT29"/>
<dbReference type="EMBL" id="LR134441">
    <property type="protein sequence ID" value="VEI00568.1"/>
    <property type="molecule type" value="Genomic_DNA"/>
</dbReference>
<name>A0A448NT29_9FLAO</name>
<dbReference type="KEGG" id="cant:NCTC13489_02175"/>
<accession>A0A448NT29</accession>
<evidence type="ECO:0000256" key="1">
    <source>
        <dbReference type="SAM" id="Coils"/>
    </source>
</evidence>
<dbReference type="RefSeq" id="WP_034718063.1">
    <property type="nucleotide sequence ID" value="NZ_FOIX01000001.1"/>
</dbReference>
<evidence type="ECO:0000313" key="5">
    <source>
        <dbReference type="Proteomes" id="UP000270036"/>
    </source>
</evidence>
<feature type="coiled-coil region" evidence="1">
    <location>
        <begin position="159"/>
        <end position="186"/>
    </location>
</feature>
<evidence type="ECO:0000313" key="3">
    <source>
        <dbReference type="EMBL" id="VEI00568.1"/>
    </source>
</evidence>
<sequence>MQNLQDIHDKIFFETKSILETLCKINSKDELLSRQDLFAELTDRIAFLRILEKNEDQFSLMLKGGNIEQFNDDNLTLDESAEQVAFNGNDFKENLVEEEVIFTNDLNDFEEEIQTEEKYATSMVEDNDDLESNEIQNGSISESDLSPEDEIPLIIEQEESDYAQRVAQKERDLEELEERRRKIVEITKPDVLPAESDIIPEQKADALPEHLEKKFKLANIKGLRVVQHLFDNDPLEDEKEQEKPKPELGSLLKANVRTDFMEAERKKPEFRLDLNDKVAFTKSLFAGDADELKLTIDKLNSFSNLEDAKNYLSEVYYRKDWAKADEYAQRLWNLVENKFM</sequence>
<dbReference type="OrthoDB" id="1100725at2"/>
<reference evidence="3 5" key="2">
    <citation type="submission" date="2018-12" db="EMBL/GenBank/DDBJ databases">
        <authorList>
            <consortium name="Pathogen Informatics"/>
        </authorList>
    </citation>
    <scope>NUCLEOTIDE SEQUENCE [LARGE SCALE GENOMIC DNA]</scope>
    <source>
        <strain evidence="3 5">NCTC13489</strain>
    </source>
</reference>
<dbReference type="Proteomes" id="UP000270036">
    <property type="component" value="Chromosome"/>
</dbReference>
<evidence type="ECO:0000313" key="4">
    <source>
        <dbReference type="Proteomes" id="UP000028349"/>
    </source>
</evidence>
<dbReference type="STRING" id="266748.HY04_05805"/>